<proteinExistence type="predicted"/>
<organism evidence="1 2">
    <name type="scientific">Roseovarius nubinhibens (strain ATCC BAA-591 / DSM 15170 / ISM)</name>
    <dbReference type="NCBI Taxonomy" id="89187"/>
    <lineage>
        <taxon>Bacteria</taxon>
        <taxon>Pseudomonadati</taxon>
        <taxon>Pseudomonadota</taxon>
        <taxon>Alphaproteobacteria</taxon>
        <taxon>Rhodobacterales</taxon>
        <taxon>Roseobacteraceae</taxon>
        <taxon>Roseovarius</taxon>
    </lineage>
</organism>
<comment type="caution">
    <text evidence="1">The sequence shown here is derived from an EMBL/GenBank/DDBJ whole genome shotgun (WGS) entry which is preliminary data.</text>
</comment>
<keyword evidence="2" id="KW-1185">Reference proteome</keyword>
<evidence type="ECO:0000313" key="1">
    <source>
        <dbReference type="EMBL" id="EAP75758.1"/>
    </source>
</evidence>
<dbReference type="EMBL" id="AALY01000002">
    <property type="protein sequence ID" value="EAP75758.1"/>
    <property type="molecule type" value="Genomic_DNA"/>
</dbReference>
<dbReference type="Proteomes" id="UP000005954">
    <property type="component" value="Unassembled WGS sequence"/>
</dbReference>
<sequence length="21" mass="2423">MQDIRILALNLTTTFKMRIGS</sequence>
<protein>
    <submittedName>
        <fullName evidence="1">Uncharacterized protein</fullName>
    </submittedName>
</protein>
<dbReference type="AlphaFoldDB" id="A3SMR8"/>
<accession>A3SMR8</accession>
<gene>
    <name evidence="1" type="ORF">ISM_12870</name>
</gene>
<dbReference type="HOGENOM" id="CLU_3426698_0_0_5"/>
<evidence type="ECO:0000313" key="2">
    <source>
        <dbReference type="Proteomes" id="UP000005954"/>
    </source>
</evidence>
<name>A3SMR8_ROSNI</name>
<reference evidence="1 2" key="1">
    <citation type="submission" date="2005-12" db="EMBL/GenBank/DDBJ databases">
        <authorList>
            <person name="Moran M.A."/>
            <person name="Ferriera S."/>
            <person name="Johnson J."/>
            <person name="Kravitz S."/>
            <person name="Halpern A."/>
            <person name="Remington K."/>
            <person name="Beeson K."/>
            <person name="Tran B."/>
            <person name="Rogers Y.-H."/>
            <person name="Friedman R."/>
            <person name="Venter J.C."/>
        </authorList>
    </citation>
    <scope>NUCLEOTIDE SEQUENCE [LARGE SCALE GENOMIC DNA]</scope>
    <source>
        <strain evidence="2">ATCC BAA-591 / DSM 15170 / ISM</strain>
    </source>
</reference>